<feature type="region of interest" description="Disordered" evidence="2">
    <location>
        <begin position="430"/>
        <end position="456"/>
    </location>
</feature>
<evidence type="ECO:0000313" key="4">
    <source>
        <dbReference type="EMBL" id="ABC01155.1"/>
    </source>
</evidence>
<dbReference type="Proteomes" id="UP000001928">
    <property type="component" value="Chromosome"/>
</dbReference>
<dbReference type="Gene3D" id="4.10.320.10">
    <property type="entry name" value="E3-binding domain"/>
    <property type="match status" value="1"/>
</dbReference>
<protein>
    <submittedName>
        <fullName evidence="4">E3 binding domain protein</fullName>
    </submittedName>
</protein>
<dbReference type="PhylomeDB" id="Q2SSH3"/>
<dbReference type="InterPro" id="IPR004167">
    <property type="entry name" value="PSBD"/>
</dbReference>
<feature type="region of interest" description="Disordered" evidence="2">
    <location>
        <begin position="366"/>
        <end position="414"/>
    </location>
</feature>
<dbReference type="PROSITE" id="PS51826">
    <property type="entry name" value="PSBD"/>
    <property type="match status" value="1"/>
</dbReference>
<organism evidence="4 5">
    <name type="scientific">Mycoplasma capricolum subsp. capricolum (strain California kid / ATCC 27343 / NCTC 10154)</name>
    <dbReference type="NCBI Taxonomy" id="340047"/>
    <lineage>
        <taxon>Bacteria</taxon>
        <taxon>Bacillati</taxon>
        <taxon>Mycoplasmatota</taxon>
        <taxon>Mollicutes</taxon>
        <taxon>Mycoplasmataceae</taxon>
        <taxon>Mycoplasma</taxon>
    </lineage>
</organism>
<evidence type="ECO:0000256" key="2">
    <source>
        <dbReference type="SAM" id="MobiDB-lite"/>
    </source>
</evidence>
<feature type="compositionally biased region" description="Low complexity" evidence="2">
    <location>
        <begin position="532"/>
        <end position="541"/>
    </location>
</feature>
<dbReference type="RefSeq" id="WP_011387191.1">
    <property type="nucleotide sequence ID" value="NC_007633.1"/>
</dbReference>
<dbReference type="Pfam" id="PF02817">
    <property type="entry name" value="E3_binding"/>
    <property type="match status" value="1"/>
</dbReference>
<dbReference type="NCBIfam" id="NF045889">
    <property type="entry name" value="ICE_Mbov_0396_TM"/>
    <property type="match status" value="1"/>
</dbReference>
<dbReference type="AlphaFoldDB" id="Q2SSH3"/>
<dbReference type="HOGENOM" id="CLU_412685_0_0_14"/>
<dbReference type="InterPro" id="IPR036625">
    <property type="entry name" value="E3-bd_dom_sf"/>
</dbReference>
<dbReference type="GO" id="GO:0016746">
    <property type="term" value="F:acyltransferase activity"/>
    <property type="evidence" value="ECO:0007669"/>
    <property type="project" value="InterPro"/>
</dbReference>
<dbReference type="EMBL" id="CP000123">
    <property type="protein sequence ID" value="ABC01155.1"/>
    <property type="molecule type" value="Genomic_DNA"/>
</dbReference>
<reference evidence="4 5" key="1">
    <citation type="submission" date="2005-09" db="EMBL/GenBank/DDBJ databases">
        <authorList>
            <person name="Glass J.I."/>
            <person name="Lartigue C."/>
            <person name="Pfannkoch C."/>
            <person name="Baden-Tillson H."/>
            <person name="Smith H.O."/>
            <person name="Venter J.C."/>
            <person name="Roske K."/>
            <person name="Wise K.S."/>
            <person name="Calcutt M.J."/>
            <person name="Nelson W.C."/>
            <person name="Nierman W.C."/>
        </authorList>
    </citation>
    <scope>NUCLEOTIDE SEQUENCE [LARGE SCALE GENOMIC DNA]</scope>
    <source>
        <strain evidence="5">California kid / ATCC 27343 / NCTC 10154</strain>
    </source>
</reference>
<name>Q2SSH3_MYCCT</name>
<evidence type="ECO:0000259" key="3">
    <source>
        <dbReference type="PROSITE" id="PS51826"/>
    </source>
</evidence>
<sequence>MFGSIKNLIKGLIHLPRIIQNPVSYTLWWFLLPILAIPAALAIIVEFFARDLVKLLIFGGDEFDVTKLPETFKIIGIIAGVLATIAFIFYFVFILVNPDSRRKIKESIKGIITAVIFIIIMPFAFFLLQYVVTVLFDLLKLAFGLQNQSVSETIIKQILKTGLSQPENPEMKFESIKINMEIDIFLNWVEYINPILPLITAFLVTWTYIQFSIAILWKSMELFSMFVASPIYAVYSVFDGRKIYRKYLREKIIGKSFAVLGLMFIFNVSFLFLDYFTNRLLDPIVASILSSGRVGHISNLGSGIIKGLVTLVAIVASATFVSKGANLFGDLIGESINIYSPASVLKFAGKVTTAGASAISKRFKKNSSNTNSLTDTSTSNSTSKSHSSTQSSSTTNKSFSNKVEKTKTSSRNTSGILKGESTIAFLNKEKNNSSSTSSSTFDQNTQFVRSKSPSTFKKTEEFAKANNVDLSNVTGTGKNGRILKSDVLNAINQQKQPKVMSESNYQSQNNQKSIFEKIGDNSIVDKLEPKQAKQNKNQVNQKTEEDKKRSTFEEFKKTYKNISEIQDRKLMIQELKKLSESLTKFSSELKKDKKVSKSESLNNQKAVLEIKQINSSIEDKQKIFRLNIFKAKDKGVEK</sequence>
<proteinExistence type="inferred from homology"/>
<evidence type="ECO:0000256" key="1">
    <source>
        <dbReference type="ARBA" id="ARBA00007317"/>
    </source>
</evidence>
<comment type="similarity">
    <text evidence="1">Belongs to the 2-oxoacid dehydrogenase family.</text>
</comment>
<feature type="compositionally biased region" description="Low complexity" evidence="2">
    <location>
        <begin position="366"/>
        <end position="401"/>
    </location>
</feature>
<evidence type="ECO:0000313" key="5">
    <source>
        <dbReference type="Proteomes" id="UP000001928"/>
    </source>
</evidence>
<dbReference type="KEGG" id="mcp:MCAP_0304"/>
<dbReference type="GeneID" id="23778740"/>
<feature type="region of interest" description="Disordered" evidence="2">
    <location>
        <begin position="527"/>
        <end position="549"/>
    </location>
</feature>
<gene>
    <name evidence="4" type="ordered locus">MCAP_0304</name>
</gene>
<accession>Q2SSH3</accession>
<feature type="domain" description="Peripheral subunit-binding (PSBD)" evidence="3">
    <location>
        <begin position="450"/>
        <end position="491"/>
    </location>
</feature>
<dbReference type="SUPFAM" id="SSF47005">
    <property type="entry name" value="Peripheral subunit-binding domain of 2-oxo acid dehydrogenase complex"/>
    <property type="match status" value="1"/>
</dbReference>
<dbReference type="NCBIfam" id="NF045848">
    <property type="entry name" value="MMCAP2_0566_fam"/>
    <property type="match status" value="1"/>
</dbReference>
<feature type="compositionally biased region" description="Polar residues" evidence="2">
    <location>
        <begin position="441"/>
        <end position="456"/>
    </location>
</feature>